<keyword evidence="1" id="KW-0472">Membrane</keyword>
<evidence type="ECO:0000313" key="2">
    <source>
        <dbReference type="EMBL" id="MCT2592328.1"/>
    </source>
</evidence>
<gene>
    <name evidence="2" type="ORF">LHJ74_20880</name>
</gene>
<comment type="caution">
    <text evidence="2">The sequence shown here is derived from an EMBL/GenBank/DDBJ whole genome shotgun (WGS) entry which is preliminary data.</text>
</comment>
<evidence type="ECO:0000313" key="3">
    <source>
        <dbReference type="Proteomes" id="UP001156389"/>
    </source>
</evidence>
<feature type="transmembrane region" description="Helical" evidence="1">
    <location>
        <begin position="79"/>
        <end position="98"/>
    </location>
</feature>
<reference evidence="2 3" key="1">
    <citation type="submission" date="2021-10" db="EMBL/GenBank/DDBJ databases">
        <title>Streptomyces gossypii sp. nov., isolated from soil collected from cotton field.</title>
        <authorList>
            <person name="Ge X."/>
            <person name="Chen X."/>
            <person name="Liu W."/>
        </authorList>
    </citation>
    <scope>NUCLEOTIDE SEQUENCE [LARGE SCALE GENOMIC DNA]</scope>
    <source>
        <strain evidence="2 3">N2-109</strain>
    </source>
</reference>
<feature type="transmembrane region" description="Helical" evidence="1">
    <location>
        <begin position="183"/>
        <end position="205"/>
    </location>
</feature>
<protein>
    <recommendedName>
        <fullName evidence="4">DUF5808 domain-containing protein</fullName>
    </recommendedName>
</protein>
<accession>A0ABT2JWP9</accession>
<keyword evidence="1" id="KW-1133">Transmembrane helix</keyword>
<dbReference type="Proteomes" id="UP001156389">
    <property type="component" value="Unassembled WGS sequence"/>
</dbReference>
<feature type="transmembrane region" description="Helical" evidence="1">
    <location>
        <begin position="6"/>
        <end position="25"/>
    </location>
</feature>
<dbReference type="RefSeq" id="WP_260219637.1">
    <property type="nucleotide sequence ID" value="NZ_JAJAGO010000009.1"/>
</dbReference>
<feature type="transmembrane region" description="Helical" evidence="1">
    <location>
        <begin position="226"/>
        <end position="250"/>
    </location>
</feature>
<dbReference type="EMBL" id="JAJAGO010000009">
    <property type="protein sequence ID" value="MCT2592328.1"/>
    <property type="molecule type" value="Genomic_DNA"/>
</dbReference>
<evidence type="ECO:0000256" key="1">
    <source>
        <dbReference type="SAM" id="Phobius"/>
    </source>
</evidence>
<feature type="transmembrane region" description="Helical" evidence="1">
    <location>
        <begin position="262"/>
        <end position="280"/>
    </location>
</feature>
<evidence type="ECO:0008006" key="4">
    <source>
        <dbReference type="Google" id="ProtNLM"/>
    </source>
</evidence>
<sequence>MIILVADLLIVVLVSVVAWVLPMLARPDLPFGVRVPPGRATDPVVVRQRHHYVRRVTGLGGLAAAVCAAMAVLDRPEHAPSMIAATLGTADGIAYVLANRRIRAAKARENWYLGLRQGATTDTALRTQPVRVSVSWFLPAVLVLLATLAVGLARYGGLPETLPAPRSLGVDSGDRVTTSPTTAFAPVLMQAVLALLMPLLAVGLTRARPELDAARPRASARRYRVYLTRVIRLIAVTAGCGNLAALFFALQLWELWTPSAPLNALTCLPLLAAFAVWLRFEFRVGQAGHRLPAEPGEETGEAEEAATWRLVQRDDDRHWHLAGFVYANRTDPALFVHQRAGGASWTLNLGHPVACAVLGALALLGLLSAVGVIPLSTGVVSAGSG</sequence>
<feature type="transmembrane region" description="Helical" evidence="1">
    <location>
        <begin position="136"/>
        <end position="156"/>
    </location>
</feature>
<name>A0ABT2JWP9_9ACTN</name>
<proteinExistence type="predicted"/>
<feature type="transmembrane region" description="Helical" evidence="1">
    <location>
        <begin position="353"/>
        <end position="375"/>
    </location>
</feature>
<keyword evidence="3" id="KW-1185">Reference proteome</keyword>
<organism evidence="2 3">
    <name type="scientific">Streptomyces gossypii</name>
    <dbReference type="NCBI Taxonomy" id="2883101"/>
    <lineage>
        <taxon>Bacteria</taxon>
        <taxon>Bacillati</taxon>
        <taxon>Actinomycetota</taxon>
        <taxon>Actinomycetes</taxon>
        <taxon>Kitasatosporales</taxon>
        <taxon>Streptomycetaceae</taxon>
        <taxon>Streptomyces</taxon>
    </lineage>
</organism>
<keyword evidence="1" id="KW-0812">Transmembrane</keyword>